<gene>
    <name evidence="2" type="ORF">GCM10009111_09350</name>
</gene>
<sequence>MLALDVDEVTQGIKPSALFGYRWLNLLRFVEKDYLRSEPGNLKARITNKVAALNGDISEIERITMLVQVRCFGIYFSPANFYFCYNKNDHCSQMLVEVSNTPWNERHYYLVNIDKEIANKKIFQVSPFMDLNMYYHWRVKAPTPIHNNLLINIENKRHTHNEDNSEKVFDVTMAMKKQRFNKPNLRRVFLALPVMTIKIISGIYWQALKLFIKRVPFLGYQKAS</sequence>
<organism evidence="2 3">
    <name type="scientific">Colwellia asteriadis</name>
    <dbReference type="NCBI Taxonomy" id="517723"/>
    <lineage>
        <taxon>Bacteria</taxon>
        <taxon>Pseudomonadati</taxon>
        <taxon>Pseudomonadota</taxon>
        <taxon>Gammaproteobacteria</taxon>
        <taxon>Alteromonadales</taxon>
        <taxon>Colwelliaceae</taxon>
        <taxon>Colwellia</taxon>
    </lineage>
</organism>
<name>A0ABP3WI85_9GAMM</name>
<evidence type="ECO:0000313" key="2">
    <source>
        <dbReference type="EMBL" id="GAA0813650.1"/>
    </source>
</evidence>
<keyword evidence="1" id="KW-1133">Transmembrane helix</keyword>
<dbReference type="EMBL" id="BAAAFA010000002">
    <property type="protein sequence ID" value="GAA0813650.1"/>
    <property type="molecule type" value="Genomic_DNA"/>
</dbReference>
<reference evidence="3" key="1">
    <citation type="journal article" date="2019" name="Int. J. Syst. Evol. Microbiol.">
        <title>The Global Catalogue of Microorganisms (GCM) 10K type strain sequencing project: providing services to taxonomists for standard genome sequencing and annotation.</title>
        <authorList>
            <consortium name="The Broad Institute Genomics Platform"/>
            <consortium name="The Broad Institute Genome Sequencing Center for Infectious Disease"/>
            <person name="Wu L."/>
            <person name="Ma J."/>
        </authorList>
    </citation>
    <scope>NUCLEOTIDE SEQUENCE [LARGE SCALE GENOMIC DNA]</scope>
    <source>
        <strain evidence="3">JCM 15608</strain>
    </source>
</reference>
<proteinExistence type="predicted"/>
<evidence type="ECO:0000313" key="3">
    <source>
        <dbReference type="Proteomes" id="UP001500021"/>
    </source>
</evidence>
<keyword evidence="1" id="KW-0472">Membrane</keyword>
<dbReference type="Pfam" id="PF07103">
    <property type="entry name" value="DUF1365"/>
    <property type="match status" value="1"/>
</dbReference>
<comment type="caution">
    <text evidence="2">The sequence shown here is derived from an EMBL/GenBank/DDBJ whole genome shotgun (WGS) entry which is preliminary data.</text>
</comment>
<keyword evidence="3" id="KW-1185">Reference proteome</keyword>
<dbReference type="InterPro" id="IPR010775">
    <property type="entry name" value="DUF1365"/>
</dbReference>
<dbReference type="PANTHER" id="PTHR33973:SF4">
    <property type="entry name" value="OS07G0153300 PROTEIN"/>
    <property type="match status" value="1"/>
</dbReference>
<dbReference type="Proteomes" id="UP001500021">
    <property type="component" value="Unassembled WGS sequence"/>
</dbReference>
<accession>A0ABP3WI85</accession>
<feature type="transmembrane region" description="Helical" evidence="1">
    <location>
        <begin position="188"/>
        <end position="207"/>
    </location>
</feature>
<dbReference type="PANTHER" id="PTHR33973">
    <property type="entry name" value="OS07G0153300 PROTEIN"/>
    <property type="match status" value="1"/>
</dbReference>
<keyword evidence="1" id="KW-0812">Transmembrane</keyword>
<protein>
    <submittedName>
        <fullName evidence="2">DUF1365 domain-containing protein</fullName>
    </submittedName>
</protein>
<evidence type="ECO:0000256" key="1">
    <source>
        <dbReference type="SAM" id="Phobius"/>
    </source>
</evidence>